<dbReference type="PATRIC" id="fig|1123269.5.peg.1702"/>
<dbReference type="PIRSF" id="PIRSF010631">
    <property type="entry name" value="A-rhamnsds"/>
    <property type="match status" value="1"/>
</dbReference>
<dbReference type="Pfam" id="PF17389">
    <property type="entry name" value="Bac_rhamnosid6H"/>
    <property type="match status" value="1"/>
</dbReference>
<dbReference type="PANTHER" id="PTHR33307">
    <property type="entry name" value="ALPHA-RHAMNOSIDASE (EUROFUNG)"/>
    <property type="match status" value="1"/>
</dbReference>
<gene>
    <name evidence="8" type="ORF">NX02_08680</name>
</gene>
<proteinExistence type="predicted"/>
<evidence type="ECO:0000256" key="3">
    <source>
        <dbReference type="ARBA" id="ARBA00022801"/>
    </source>
</evidence>
<keyword evidence="9" id="KW-1185">Reference proteome</keyword>
<evidence type="ECO:0000259" key="7">
    <source>
        <dbReference type="Pfam" id="PF17390"/>
    </source>
</evidence>
<dbReference type="Pfam" id="PF17390">
    <property type="entry name" value="Bac_rhamnosid_C"/>
    <property type="match status" value="1"/>
</dbReference>
<sequence>MSGVSRRSLLQGAGVAGALVAAPRPALATEGDLKIVDLRAESLVDPIGLEAEGVRLSWRIEADARGVMQARCAIEAASSKALLEAGKADLWKAGEVLADKAVDIAWAGRPLRSRDVVYWRVTVQDSRGIRVTSPTARFEMGLIEPSDWTAKWVAVESERDAADRAAGLRWMRGDRTRDGSPRAFRLSFDVAAAGPATLFSIANFDSEQWLDGQPVDRGPKSQHRFGTEPIAVTTHQLAAGRHVLAVEVQDATGFNSPKIHEIACAAMVRLEGGGKPVRITSEGMRTAVKPGGGWQQPTFDDARWAAATPSANQQQAWPRDGAHLLRREFSIDKPVMRARLYATALGAYVAEINGKRVGDALMSPESSDFREAVLYQTHDVTAHVRKGANAIGAMVGEGWYGSYHAPAGRYAFGDPPLRFLAQLEIEHPDGTRTTITTDDRWQQSSSPITQAEIYHGEDYDARLEQPGWSSPGLSAPDWRRAAIGKTPPCRLRAQVSPPLRAVERLRAKTIRSFPGDRHVVDFGQNFAGWVHLQAKAEAGHTATLRFAEILTPEGMIDQANLRAARAACTYVFRGDPAGESYEPRFSYFGFRYVEVSGFGRAPTPDEVEGVVVTSDLPRSGWLLVDNPIVQGLWHNGFWSQRSNFFGVPTDCPQRDERLGWTGDANVFWDAAAFNMDVGAFTRRFMGDMRDGQGPRGEFPDYAPAGWRDLQLGASPGWADAGIILPWTVWQRYGDTGVVDRNWPAMKHYLAFILEQNPDLVWRNGRGYDYGDWVALDAKEPGDETTPKALIATAMWKRSADAMADMAKGSGRQPEAERYRALSADIGRAFAAAFVKPDGSVGNGSQCGYILALRFGLVPEPQRAAATRLLVADIKRRGGLLSTGFLGTPFSLDALADRGETKLVYDLLLRTAFPSWGYMIAKGATTIWERWNADMVDAAMNSYNHYALGAVSGFVYRRIAGIDPLAPGFQRFRFAPVLDGRVTRGGARYESVLGRIETKWQQTPGGFEAELTVPANARAELLLPAAAPDRISEGGLPLAKAAGVTVLGQAGDRVTLEIGSGRYRFQTRS</sequence>
<dbReference type="InterPro" id="IPR008902">
    <property type="entry name" value="Rhamnosid_concanavalin"/>
</dbReference>
<dbReference type="SUPFAM" id="SSF48208">
    <property type="entry name" value="Six-hairpin glycosidases"/>
    <property type="match status" value="1"/>
</dbReference>
<dbReference type="GO" id="GO:0005975">
    <property type="term" value="P:carbohydrate metabolic process"/>
    <property type="evidence" value="ECO:0007669"/>
    <property type="project" value="InterPro"/>
</dbReference>
<dbReference type="InterPro" id="IPR013783">
    <property type="entry name" value="Ig-like_fold"/>
</dbReference>
<feature type="domain" description="Alpha-L-rhamnosidase six-hairpin glycosidase" evidence="6">
    <location>
        <begin position="618"/>
        <end position="958"/>
    </location>
</feature>
<dbReference type="OrthoDB" id="9761045at2"/>
<evidence type="ECO:0000259" key="5">
    <source>
        <dbReference type="Pfam" id="PF08531"/>
    </source>
</evidence>
<dbReference type="EC" id="3.2.1.40" evidence="2"/>
<dbReference type="RefSeq" id="WP_025291717.1">
    <property type="nucleotide sequence ID" value="NZ_CP006644.1"/>
</dbReference>
<dbReference type="Proteomes" id="UP000018851">
    <property type="component" value="Chromosome"/>
</dbReference>
<dbReference type="PROSITE" id="PS51318">
    <property type="entry name" value="TAT"/>
    <property type="match status" value="1"/>
</dbReference>
<protein>
    <recommendedName>
        <fullName evidence="2">alpha-L-rhamnosidase</fullName>
        <ecNumber evidence="2">3.2.1.40</ecNumber>
    </recommendedName>
</protein>
<evidence type="ECO:0000259" key="4">
    <source>
        <dbReference type="Pfam" id="PF05592"/>
    </source>
</evidence>
<dbReference type="HOGENOM" id="CLU_002926_3_0_5"/>
<comment type="catalytic activity">
    <reaction evidence="1">
        <text>Hydrolysis of terminal non-reducing alpha-L-rhamnose residues in alpha-L-rhamnosides.</text>
        <dbReference type="EC" id="3.2.1.40"/>
    </reaction>
</comment>
<dbReference type="InterPro" id="IPR013737">
    <property type="entry name" value="Bac_rhamnosid_N"/>
</dbReference>
<dbReference type="Gene3D" id="2.60.420.10">
    <property type="entry name" value="Maltose phosphorylase, domain 3"/>
    <property type="match status" value="1"/>
</dbReference>
<evidence type="ECO:0000313" key="8">
    <source>
        <dbReference type="EMBL" id="AHE53459.1"/>
    </source>
</evidence>
<dbReference type="AlphaFoldDB" id="W0A670"/>
<dbReference type="Pfam" id="PF08531">
    <property type="entry name" value="Bac_rhamnosid_N"/>
    <property type="match status" value="1"/>
</dbReference>
<dbReference type="Gene3D" id="2.60.40.10">
    <property type="entry name" value="Immunoglobulins"/>
    <property type="match status" value="1"/>
</dbReference>
<dbReference type="PANTHER" id="PTHR33307:SF6">
    <property type="entry name" value="ALPHA-RHAMNOSIDASE (EUROFUNG)-RELATED"/>
    <property type="match status" value="1"/>
</dbReference>
<dbReference type="STRING" id="1123269.NX02_08680"/>
<dbReference type="InterPro" id="IPR012341">
    <property type="entry name" value="6hp_glycosidase-like_sf"/>
</dbReference>
<evidence type="ECO:0000256" key="1">
    <source>
        <dbReference type="ARBA" id="ARBA00001445"/>
    </source>
</evidence>
<dbReference type="Gene3D" id="1.50.10.10">
    <property type="match status" value="1"/>
</dbReference>
<dbReference type="EMBL" id="CP006644">
    <property type="protein sequence ID" value="AHE53459.1"/>
    <property type="molecule type" value="Genomic_DNA"/>
</dbReference>
<evidence type="ECO:0000259" key="6">
    <source>
        <dbReference type="Pfam" id="PF17389"/>
    </source>
</evidence>
<dbReference type="Pfam" id="PF05592">
    <property type="entry name" value="Bac_rhamnosid"/>
    <property type="match status" value="1"/>
</dbReference>
<dbReference type="eggNOG" id="COG3408">
    <property type="taxonomic scope" value="Bacteria"/>
</dbReference>
<name>W0A670_9SPHN</name>
<reference evidence="8 9" key="1">
    <citation type="submission" date="2013-07" db="EMBL/GenBank/DDBJ databases">
        <title>Completed genome of Sphingomonas sanxanigenens NX02.</title>
        <authorList>
            <person name="Ma T."/>
            <person name="Huang H."/>
            <person name="Wu M."/>
            <person name="Li X."/>
            <person name="Li G."/>
        </authorList>
    </citation>
    <scope>NUCLEOTIDE SEQUENCE [LARGE SCALE GENOMIC DNA]</scope>
    <source>
        <strain evidence="8 9">NX02</strain>
    </source>
</reference>
<dbReference type="Gene3D" id="2.60.120.260">
    <property type="entry name" value="Galactose-binding domain-like"/>
    <property type="match status" value="3"/>
</dbReference>
<accession>W0A670</accession>
<evidence type="ECO:0000256" key="2">
    <source>
        <dbReference type="ARBA" id="ARBA00012652"/>
    </source>
</evidence>
<evidence type="ECO:0000313" key="9">
    <source>
        <dbReference type="Proteomes" id="UP000018851"/>
    </source>
</evidence>
<dbReference type="InterPro" id="IPR006311">
    <property type="entry name" value="TAT_signal"/>
</dbReference>
<dbReference type="InterPro" id="IPR035398">
    <property type="entry name" value="Bac_rhamnosid_C"/>
</dbReference>
<feature type="domain" description="Alpha-L-rhamnosidase C-terminal" evidence="7">
    <location>
        <begin position="960"/>
        <end position="1032"/>
    </location>
</feature>
<dbReference type="InterPro" id="IPR008928">
    <property type="entry name" value="6-hairpin_glycosidase_sf"/>
</dbReference>
<keyword evidence="3" id="KW-0378">Hydrolase</keyword>
<dbReference type="InterPro" id="IPR035396">
    <property type="entry name" value="Bac_rhamnosid6H"/>
</dbReference>
<feature type="domain" description="Bacterial alpha-L-rhamnosidase N-terminal" evidence="5">
    <location>
        <begin position="334"/>
        <end position="503"/>
    </location>
</feature>
<feature type="domain" description="Alpha-L-rhamnosidase concanavalin-like" evidence="4">
    <location>
        <begin position="514"/>
        <end position="612"/>
    </location>
</feature>
<dbReference type="GO" id="GO:0030596">
    <property type="term" value="F:alpha-L-rhamnosidase activity"/>
    <property type="evidence" value="ECO:0007669"/>
    <property type="project" value="UniProtKB-EC"/>
</dbReference>
<dbReference type="KEGG" id="ssan:NX02_08680"/>
<organism evidence="8 9">
    <name type="scientific">Sphingomonas sanxanigenens DSM 19645 = NX02</name>
    <dbReference type="NCBI Taxonomy" id="1123269"/>
    <lineage>
        <taxon>Bacteria</taxon>
        <taxon>Pseudomonadati</taxon>
        <taxon>Pseudomonadota</taxon>
        <taxon>Alphaproteobacteria</taxon>
        <taxon>Sphingomonadales</taxon>
        <taxon>Sphingomonadaceae</taxon>
        <taxon>Sphingomonas</taxon>
    </lineage>
</organism>
<dbReference type="Pfam" id="PF25788">
    <property type="entry name" value="Ig_Rha78A_N"/>
    <property type="match status" value="1"/>
</dbReference>
<dbReference type="InterPro" id="IPR016007">
    <property type="entry name" value="Alpha_rhamnosid"/>
</dbReference>